<dbReference type="Proteomes" id="UP000887458">
    <property type="component" value="Unassembled WGS sequence"/>
</dbReference>
<keyword evidence="1" id="KW-0812">Transmembrane</keyword>
<reference evidence="2 3" key="2">
    <citation type="journal article" date="2022" name="Mol. Biol. Evol.">
        <title>Comparative Genomics Reveals Insights into the Divergent Evolution of Astigmatic Mites and Household Pest Adaptations.</title>
        <authorList>
            <person name="Xiong Q."/>
            <person name="Wan A.T."/>
            <person name="Liu X."/>
            <person name="Fung C.S."/>
            <person name="Xiao X."/>
            <person name="Malainual N."/>
            <person name="Hou J."/>
            <person name="Wang L."/>
            <person name="Wang M."/>
            <person name="Yang K.Y."/>
            <person name="Cui Y."/>
            <person name="Leung E.L."/>
            <person name="Nong W."/>
            <person name="Shin S.K."/>
            <person name="Au S.W."/>
            <person name="Jeong K.Y."/>
            <person name="Chew F.T."/>
            <person name="Hui J.H."/>
            <person name="Leung T.F."/>
            <person name="Tungtrongchitr A."/>
            <person name="Zhong N."/>
            <person name="Liu Z."/>
            <person name="Tsui S.K."/>
        </authorList>
    </citation>
    <scope>NUCLEOTIDE SEQUENCE [LARGE SCALE GENOMIC DNA]</scope>
    <source>
        <strain evidence="2">Derp</strain>
    </source>
</reference>
<evidence type="ECO:0000313" key="3">
    <source>
        <dbReference type="Proteomes" id="UP000887458"/>
    </source>
</evidence>
<comment type="caution">
    <text evidence="2">The sequence shown here is derived from an EMBL/GenBank/DDBJ whole genome shotgun (WGS) entry which is preliminary data.</text>
</comment>
<dbReference type="EMBL" id="NJHN03000011">
    <property type="protein sequence ID" value="KAH9426317.1"/>
    <property type="molecule type" value="Genomic_DNA"/>
</dbReference>
<gene>
    <name evidence="2" type="ORF">DERP_010885</name>
</gene>
<reference evidence="2 3" key="1">
    <citation type="journal article" date="2018" name="J. Allergy Clin. Immunol.">
        <title>High-quality assembly of Dermatophagoides pteronyssinus genome and transcriptome reveals a wide range of novel allergens.</title>
        <authorList>
            <person name="Liu X.Y."/>
            <person name="Yang K.Y."/>
            <person name="Wang M.Q."/>
            <person name="Kwok J.S."/>
            <person name="Zeng X."/>
            <person name="Yang Z."/>
            <person name="Xiao X.J."/>
            <person name="Lau C.P."/>
            <person name="Li Y."/>
            <person name="Huang Z.M."/>
            <person name="Ba J.G."/>
            <person name="Yim A.K."/>
            <person name="Ouyang C.Y."/>
            <person name="Ngai S.M."/>
            <person name="Chan T.F."/>
            <person name="Leung E.L."/>
            <person name="Liu L."/>
            <person name="Liu Z.G."/>
            <person name="Tsui S.K."/>
        </authorList>
    </citation>
    <scope>NUCLEOTIDE SEQUENCE [LARGE SCALE GENOMIC DNA]</scope>
    <source>
        <strain evidence="2">Derp</strain>
    </source>
</reference>
<proteinExistence type="predicted"/>
<evidence type="ECO:0000313" key="2">
    <source>
        <dbReference type="EMBL" id="KAH9426317.1"/>
    </source>
</evidence>
<protein>
    <submittedName>
        <fullName evidence="2">Uncharacterized protein</fullName>
    </submittedName>
</protein>
<sequence>MSAFKKIKTTTTTKIMNAKQQKRKCLDYTGRKSNQINQSIMFTERKTQNKLKILLYTNRDGLILYGSIFEIVNEDDEVKKSRNVLPILIFLTAYWKPVAWIVSIIVNPLNHWINQIHFDY</sequence>
<keyword evidence="3" id="KW-1185">Reference proteome</keyword>
<feature type="transmembrane region" description="Helical" evidence="1">
    <location>
        <begin position="84"/>
        <end position="106"/>
    </location>
</feature>
<organism evidence="2 3">
    <name type="scientific">Dermatophagoides pteronyssinus</name>
    <name type="common">European house dust mite</name>
    <dbReference type="NCBI Taxonomy" id="6956"/>
    <lineage>
        <taxon>Eukaryota</taxon>
        <taxon>Metazoa</taxon>
        <taxon>Ecdysozoa</taxon>
        <taxon>Arthropoda</taxon>
        <taxon>Chelicerata</taxon>
        <taxon>Arachnida</taxon>
        <taxon>Acari</taxon>
        <taxon>Acariformes</taxon>
        <taxon>Sarcoptiformes</taxon>
        <taxon>Astigmata</taxon>
        <taxon>Psoroptidia</taxon>
        <taxon>Analgoidea</taxon>
        <taxon>Pyroglyphidae</taxon>
        <taxon>Dermatophagoidinae</taxon>
        <taxon>Dermatophagoides</taxon>
    </lineage>
</organism>
<accession>A0ABQ8JUR7</accession>
<keyword evidence="1" id="KW-1133">Transmembrane helix</keyword>
<name>A0ABQ8JUR7_DERPT</name>
<evidence type="ECO:0000256" key="1">
    <source>
        <dbReference type="SAM" id="Phobius"/>
    </source>
</evidence>
<keyword evidence="1" id="KW-0472">Membrane</keyword>